<dbReference type="EMBL" id="CP048789">
    <property type="protein sequence ID" value="QJF53302.1"/>
    <property type="molecule type" value="Genomic_DNA"/>
</dbReference>
<protein>
    <submittedName>
        <fullName evidence="1">Uncharacterized protein</fullName>
    </submittedName>
</protein>
<sequence length="45" mass="5267">MNARLKRRAMNARIESRAMIVRRKSRRVTGEMNGSPIVLRKGRDQ</sequence>
<dbReference type="KEGG" id="rpon:G3256_18615"/>
<accession>A0A858SZI9</accession>
<geneLocation type="plasmid" evidence="1 2">
    <name>p1</name>
</geneLocation>
<organism evidence="1 2">
    <name type="scientific">Roseobacter ponti</name>
    <dbReference type="NCBI Taxonomy" id="1891787"/>
    <lineage>
        <taxon>Bacteria</taxon>
        <taxon>Pseudomonadati</taxon>
        <taxon>Pseudomonadota</taxon>
        <taxon>Alphaproteobacteria</taxon>
        <taxon>Rhodobacterales</taxon>
        <taxon>Roseobacteraceae</taxon>
        <taxon>Roseobacter</taxon>
    </lineage>
</organism>
<dbReference type="RefSeq" id="WP_169642515.1">
    <property type="nucleotide sequence ID" value="NZ_CP048789.1"/>
</dbReference>
<reference evidence="1 2" key="1">
    <citation type="submission" date="2020-02" db="EMBL/GenBank/DDBJ databases">
        <title>Genome sequence of Roseobacter ponti.</title>
        <authorList>
            <person name="Hollensteiner J."/>
            <person name="Schneider D."/>
            <person name="Poehlein A."/>
            <person name="Daniel R."/>
        </authorList>
    </citation>
    <scope>NUCLEOTIDE SEQUENCE [LARGE SCALE GENOMIC DNA]</scope>
    <source>
        <strain evidence="1 2">DSM 106830</strain>
        <plasmid evidence="1 2">p1</plasmid>
    </source>
</reference>
<proteinExistence type="predicted"/>
<name>A0A858SZI9_9RHOB</name>
<gene>
    <name evidence="1" type="ORF">G3256_18615</name>
</gene>
<dbReference type="Proteomes" id="UP000503308">
    <property type="component" value="Plasmid p1"/>
</dbReference>
<dbReference type="AlphaFoldDB" id="A0A858SZI9"/>
<keyword evidence="1" id="KW-0614">Plasmid</keyword>
<keyword evidence="2" id="KW-1185">Reference proteome</keyword>
<evidence type="ECO:0000313" key="2">
    <source>
        <dbReference type="Proteomes" id="UP000503308"/>
    </source>
</evidence>
<evidence type="ECO:0000313" key="1">
    <source>
        <dbReference type="EMBL" id="QJF53302.1"/>
    </source>
</evidence>